<dbReference type="InterPro" id="IPR012677">
    <property type="entry name" value="Nucleotide-bd_a/b_plait_sf"/>
</dbReference>
<dbReference type="SMART" id="SM00360">
    <property type="entry name" value="RRM"/>
    <property type="match status" value="1"/>
</dbReference>
<dbReference type="Pfam" id="PF00076">
    <property type="entry name" value="RRM_1"/>
    <property type="match status" value="1"/>
</dbReference>
<comment type="caution">
    <text evidence="4">The sequence shown here is derived from an EMBL/GenBank/DDBJ whole genome shotgun (WGS) entry which is preliminary data.</text>
</comment>
<evidence type="ECO:0000313" key="5">
    <source>
        <dbReference type="Proteomes" id="UP000242188"/>
    </source>
</evidence>
<reference evidence="4 5" key="1">
    <citation type="journal article" date="2017" name="Nat. Ecol. Evol.">
        <title>Scallop genome provides insights into evolution of bilaterian karyotype and development.</title>
        <authorList>
            <person name="Wang S."/>
            <person name="Zhang J."/>
            <person name="Jiao W."/>
            <person name="Li J."/>
            <person name="Xun X."/>
            <person name="Sun Y."/>
            <person name="Guo X."/>
            <person name="Huan P."/>
            <person name="Dong B."/>
            <person name="Zhang L."/>
            <person name="Hu X."/>
            <person name="Sun X."/>
            <person name="Wang J."/>
            <person name="Zhao C."/>
            <person name="Wang Y."/>
            <person name="Wang D."/>
            <person name="Huang X."/>
            <person name="Wang R."/>
            <person name="Lv J."/>
            <person name="Li Y."/>
            <person name="Zhang Z."/>
            <person name="Liu B."/>
            <person name="Lu W."/>
            <person name="Hui Y."/>
            <person name="Liang J."/>
            <person name="Zhou Z."/>
            <person name="Hou R."/>
            <person name="Li X."/>
            <person name="Liu Y."/>
            <person name="Li H."/>
            <person name="Ning X."/>
            <person name="Lin Y."/>
            <person name="Zhao L."/>
            <person name="Xing Q."/>
            <person name="Dou J."/>
            <person name="Li Y."/>
            <person name="Mao J."/>
            <person name="Guo H."/>
            <person name="Dou H."/>
            <person name="Li T."/>
            <person name="Mu C."/>
            <person name="Jiang W."/>
            <person name="Fu Q."/>
            <person name="Fu X."/>
            <person name="Miao Y."/>
            <person name="Liu J."/>
            <person name="Yu Q."/>
            <person name="Li R."/>
            <person name="Liao H."/>
            <person name="Li X."/>
            <person name="Kong Y."/>
            <person name="Jiang Z."/>
            <person name="Chourrout D."/>
            <person name="Li R."/>
            <person name="Bao Z."/>
        </authorList>
    </citation>
    <scope>NUCLEOTIDE SEQUENCE [LARGE SCALE GENOMIC DNA]</scope>
    <source>
        <strain evidence="4 5">PY_sf001</strain>
    </source>
</reference>
<dbReference type="PROSITE" id="PS50102">
    <property type="entry name" value="RRM"/>
    <property type="match status" value="1"/>
</dbReference>
<feature type="compositionally biased region" description="Basic and acidic residues" evidence="2">
    <location>
        <begin position="200"/>
        <end position="210"/>
    </location>
</feature>
<dbReference type="OrthoDB" id="21643at2759"/>
<feature type="domain" description="RRM" evidence="3">
    <location>
        <begin position="120"/>
        <end position="200"/>
    </location>
</feature>
<sequence length="281" mass="31471">MSSKELLLVDGQAEKKGGHNKQAVINQQMIANFTTNYKGLYTLKYKKRKEAKGSTISDIEKKFAECGTVTEVDGDDWWIYLRFAVKDHAVAVLKTFGEKLNIKIVSDSYMLKDGTYERLVEVYVGNIPPVIGENELEELLSKYSPFKLKFNHISNDPGKRFRSAFVKFSHVNKSKAEELIKEIDGKMWKGKKLYAGHVKSKAERQATQKDGDEESAISATTPKSGQDASSGMMAKPLHRTSSHDSKGFPGTIPKMLPSRRETVADNDSPSSQAGKAWWKKT</sequence>
<dbReference type="InterPro" id="IPR000504">
    <property type="entry name" value="RRM_dom"/>
</dbReference>
<dbReference type="Gene3D" id="3.30.70.330">
    <property type="match status" value="1"/>
</dbReference>
<evidence type="ECO:0000256" key="2">
    <source>
        <dbReference type="SAM" id="MobiDB-lite"/>
    </source>
</evidence>
<keyword evidence="5" id="KW-1185">Reference proteome</keyword>
<dbReference type="CDD" id="cd00590">
    <property type="entry name" value="RRM_SF"/>
    <property type="match status" value="1"/>
</dbReference>
<dbReference type="SUPFAM" id="SSF54928">
    <property type="entry name" value="RNA-binding domain, RBD"/>
    <property type="match status" value="1"/>
</dbReference>
<dbReference type="GO" id="GO:0003723">
    <property type="term" value="F:RNA binding"/>
    <property type="evidence" value="ECO:0007669"/>
    <property type="project" value="UniProtKB-UniRule"/>
</dbReference>
<gene>
    <name evidence="4" type="ORF">KP79_PYT14827</name>
</gene>
<feature type="region of interest" description="Disordered" evidence="2">
    <location>
        <begin position="199"/>
        <end position="281"/>
    </location>
</feature>
<dbReference type="Proteomes" id="UP000242188">
    <property type="component" value="Unassembled WGS sequence"/>
</dbReference>
<protein>
    <recommendedName>
        <fullName evidence="3">RRM domain-containing protein</fullName>
    </recommendedName>
</protein>
<proteinExistence type="predicted"/>
<dbReference type="InterPro" id="IPR035979">
    <property type="entry name" value="RBD_domain_sf"/>
</dbReference>
<dbReference type="EMBL" id="NEDP02005158">
    <property type="protein sequence ID" value="OWF43149.1"/>
    <property type="molecule type" value="Genomic_DNA"/>
</dbReference>
<keyword evidence="1" id="KW-0694">RNA-binding</keyword>
<evidence type="ECO:0000313" key="4">
    <source>
        <dbReference type="EMBL" id="OWF43149.1"/>
    </source>
</evidence>
<feature type="compositionally biased region" description="Polar residues" evidence="2">
    <location>
        <begin position="217"/>
        <end position="229"/>
    </location>
</feature>
<accession>A0A210Q3A4</accession>
<evidence type="ECO:0000256" key="1">
    <source>
        <dbReference type="PROSITE-ProRule" id="PRU00176"/>
    </source>
</evidence>
<organism evidence="4 5">
    <name type="scientific">Mizuhopecten yessoensis</name>
    <name type="common">Japanese scallop</name>
    <name type="synonym">Patinopecten yessoensis</name>
    <dbReference type="NCBI Taxonomy" id="6573"/>
    <lineage>
        <taxon>Eukaryota</taxon>
        <taxon>Metazoa</taxon>
        <taxon>Spiralia</taxon>
        <taxon>Lophotrochozoa</taxon>
        <taxon>Mollusca</taxon>
        <taxon>Bivalvia</taxon>
        <taxon>Autobranchia</taxon>
        <taxon>Pteriomorphia</taxon>
        <taxon>Pectinida</taxon>
        <taxon>Pectinoidea</taxon>
        <taxon>Pectinidae</taxon>
        <taxon>Mizuhopecten</taxon>
    </lineage>
</organism>
<evidence type="ECO:0000259" key="3">
    <source>
        <dbReference type="PROSITE" id="PS50102"/>
    </source>
</evidence>
<dbReference type="AlphaFoldDB" id="A0A210Q3A4"/>
<name>A0A210Q3A4_MIZYE</name>